<dbReference type="Gene3D" id="1.10.260.40">
    <property type="entry name" value="lambda repressor-like DNA-binding domains"/>
    <property type="match status" value="1"/>
</dbReference>
<dbReference type="KEGG" id="prag:EKN56_04660"/>
<proteinExistence type="predicted"/>
<accession>A0A411WHS2</accession>
<evidence type="ECO:0000313" key="2">
    <source>
        <dbReference type="Proteomes" id="UP000293154"/>
    </source>
</evidence>
<sequence length="125" mass="13875">MTHQQSFSCRLLRLKEQLGIQHDKDIAVLLGLGVTAFSGRKERGSFPVNHLLALAAKRPDLHIDFTYVLNGEPPISSEISSKNIDINKLSADELELLNIFSQLSLTQKVHLVGFITNQLGVEARV</sequence>
<dbReference type="GO" id="GO:0003677">
    <property type="term" value="F:DNA binding"/>
    <property type="evidence" value="ECO:0007669"/>
    <property type="project" value="InterPro"/>
</dbReference>
<gene>
    <name evidence="1" type="ORF">EKN56_04660</name>
</gene>
<organism evidence="1 2">
    <name type="scientific">Limnobaculum zhutongyuii</name>
    <dbReference type="NCBI Taxonomy" id="2498113"/>
    <lineage>
        <taxon>Bacteria</taxon>
        <taxon>Pseudomonadati</taxon>
        <taxon>Pseudomonadota</taxon>
        <taxon>Gammaproteobacteria</taxon>
        <taxon>Enterobacterales</taxon>
        <taxon>Budviciaceae</taxon>
        <taxon>Limnobaculum</taxon>
    </lineage>
</organism>
<dbReference type="Proteomes" id="UP000293154">
    <property type="component" value="Chromosome"/>
</dbReference>
<reference evidence="1 2" key="1">
    <citation type="submission" date="2019-03" db="EMBL/GenBank/DDBJ databases">
        <title>Pragia sp. nov. isolated from the gut tract of Carduelis flavirostris.</title>
        <authorList>
            <person name="Ge Y."/>
        </authorList>
    </citation>
    <scope>NUCLEOTIDE SEQUENCE [LARGE SCALE GENOMIC DNA]</scope>
    <source>
        <strain evidence="1 2">CF-458</strain>
    </source>
</reference>
<dbReference type="EMBL" id="CP034752">
    <property type="protein sequence ID" value="QBH95753.1"/>
    <property type="molecule type" value="Genomic_DNA"/>
</dbReference>
<evidence type="ECO:0000313" key="1">
    <source>
        <dbReference type="EMBL" id="QBH95753.1"/>
    </source>
</evidence>
<keyword evidence="2" id="KW-1185">Reference proteome</keyword>
<name>A0A411WHS2_9GAMM</name>
<dbReference type="RefSeq" id="WP_130590740.1">
    <property type="nucleotide sequence ID" value="NZ_CP034752.1"/>
</dbReference>
<dbReference type="AlphaFoldDB" id="A0A411WHS2"/>
<protein>
    <submittedName>
        <fullName evidence="1">Transcriptional regulator</fullName>
    </submittedName>
</protein>
<dbReference type="InterPro" id="IPR010982">
    <property type="entry name" value="Lambda_DNA-bd_dom_sf"/>
</dbReference>